<organism evidence="1 2">
    <name type="scientific">Pseudocitrobacter corydidari</name>
    <dbReference type="NCBI Taxonomy" id="2891570"/>
    <lineage>
        <taxon>Bacteria</taxon>
        <taxon>Pseudomonadati</taxon>
        <taxon>Pseudomonadota</taxon>
        <taxon>Gammaproteobacteria</taxon>
        <taxon>Enterobacterales</taxon>
        <taxon>Enterobacteriaceae</taxon>
        <taxon>Pseudocitrobacter</taxon>
    </lineage>
</organism>
<dbReference type="RefSeq" id="WP_231825510.1">
    <property type="nucleotide sequence ID" value="NZ_CP087880.1"/>
</dbReference>
<gene>
    <name evidence="1" type="ORF">G163CM_30140</name>
</gene>
<dbReference type="SUPFAM" id="SSF50494">
    <property type="entry name" value="Trypsin-like serine proteases"/>
    <property type="match status" value="1"/>
</dbReference>
<accession>A0ABY3S6D0</accession>
<protein>
    <recommendedName>
        <fullName evidence="3">Trypsin-like peptidase domain-containing protein</fullName>
    </recommendedName>
</protein>
<name>A0ABY3S6D0_9ENTR</name>
<evidence type="ECO:0008006" key="3">
    <source>
        <dbReference type="Google" id="ProtNLM"/>
    </source>
</evidence>
<sequence>MTCYQINNLCKVTAFIYISDDFIGCAVIFKNNNEIMLATAFHVLESLIHNFSDNKHLIQIVDEKKRIYKVNELRGNINESKRRDIALLVLDGDINNLEEICFFNPLSSPNLELISRCRSHINNIPTSLYSKEQIEKLDDFYYYINIDKSIMEDSSGRWGASALQGISGAGVFIKIHQQLVLVGIISSIPDDGLFGKVRCSNASCFIEIHDSLKANSSNNYDFGSSILKESLLMLKDENIDSVIHDWENLEENKKYNNNIDRKINILHVASKIDQEKKKIILNLLSGNNFARARMINYPNIETSYSTAHLVFGGEDMTLYVNNRAEANKGYQNIKSDYLNILSDSLSPHGLQKDEILLLRNKDIAFWLANCDLDFLEED</sequence>
<dbReference type="InterPro" id="IPR009003">
    <property type="entry name" value="Peptidase_S1_PA"/>
</dbReference>
<proteinExistence type="predicted"/>
<evidence type="ECO:0000313" key="2">
    <source>
        <dbReference type="Proteomes" id="UP001199659"/>
    </source>
</evidence>
<reference evidence="1 2" key="1">
    <citation type="journal article" date="2022" name="Int. J. Syst. Evol. Microbiol.">
        <title>Pseudocitrobacter corydidari sp. nov., isolated from the Asian emerald cockroach Corydidarum magnifica.</title>
        <authorList>
            <person name="Guzman J."/>
            <person name="Poehlein A."/>
            <person name="Glaeser S.P."/>
            <person name="Schwengers O."/>
            <person name="Blom J."/>
            <person name="Hollensteiner J."/>
            <person name="Kampfer P."/>
            <person name="Vilcinskas A."/>
        </authorList>
    </citation>
    <scope>NUCLEOTIDE SEQUENCE [LARGE SCALE GENOMIC DNA]</scope>
    <source>
        <strain evidence="1">G163CM</strain>
    </source>
</reference>
<dbReference type="EMBL" id="CP087880">
    <property type="protein sequence ID" value="UGS42286.1"/>
    <property type="molecule type" value="Genomic_DNA"/>
</dbReference>
<dbReference type="Proteomes" id="UP001199659">
    <property type="component" value="Chromosome"/>
</dbReference>
<keyword evidence="2" id="KW-1185">Reference proteome</keyword>
<evidence type="ECO:0000313" key="1">
    <source>
        <dbReference type="EMBL" id="UGS42286.1"/>
    </source>
</evidence>